<comment type="subunit">
    <text evidence="7">The basal body constitutes a major portion of the flagellar organelle and consists of four rings (L,P,S, and M) mounted on a central rod.</text>
</comment>
<keyword evidence="3 7" id="KW-0732">Signal</keyword>
<keyword evidence="9" id="KW-0282">Flagellum</keyword>
<dbReference type="AlphaFoldDB" id="A0A1G6DIB7"/>
<proteinExistence type="inferred from homology"/>
<dbReference type="STRING" id="617002.SAMN05660653_02165"/>
<keyword evidence="5 7" id="KW-0975">Bacterial flagellum</keyword>
<organism evidence="9 10">
    <name type="scientific">Desulfonatronum thiosulfatophilum</name>
    <dbReference type="NCBI Taxonomy" id="617002"/>
    <lineage>
        <taxon>Bacteria</taxon>
        <taxon>Pseudomonadati</taxon>
        <taxon>Thermodesulfobacteriota</taxon>
        <taxon>Desulfovibrionia</taxon>
        <taxon>Desulfovibrionales</taxon>
        <taxon>Desulfonatronaceae</taxon>
        <taxon>Desulfonatronum</taxon>
    </lineage>
</organism>
<evidence type="ECO:0000256" key="8">
    <source>
        <dbReference type="SAM" id="SignalP"/>
    </source>
</evidence>
<sequence length="246" mass="26747">MKKMHKVSRKSKTLVLLALSAMLMASFGCAPARTQSMPAPILTQTVDLPQPAELNPGSLFNPASAELLFADNRARRVGDIVQIKVVEETKAQNRATTDTSRDSSTGMSIEHLLDQRLVNLGLPILGINRDQFGATPLISANSSSSFKGDGETRRESKISATVGARVVQVLPNGLLQVEGARETRVNNETQIVVVHGLIRSTDINPDNTILSTQMADATIEFYGTGILADKQRPGWLTRILDNVWPF</sequence>
<keyword evidence="7" id="KW-0449">Lipoprotein</keyword>
<evidence type="ECO:0000256" key="2">
    <source>
        <dbReference type="ARBA" id="ARBA00006929"/>
    </source>
</evidence>
<name>A0A1G6DIB7_9BACT</name>
<dbReference type="RefSeq" id="WP_279615059.1">
    <property type="nucleotide sequence ID" value="NZ_FMXO01000012.1"/>
</dbReference>
<comment type="similarity">
    <text evidence="2 7">Belongs to the FlgH family.</text>
</comment>
<evidence type="ECO:0000256" key="7">
    <source>
        <dbReference type="HAMAP-Rule" id="MF_00415"/>
    </source>
</evidence>
<feature type="signal peptide" evidence="8">
    <location>
        <begin position="1"/>
        <end position="32"/>
    </location>
</feature>
<gene>
    <name evidence="7" type="primary">flgH</name>
    <name evidence="9" type="ORF">SAMN05660653_02165</name>
</gene>
<dbReference type="GO" id="GO:0003774">
    <property type="term" value="F:cytoskeletal motor activity"/>
    <property type="evidence" value="ECO:0007669"/>
    <property type="project" value="InterPro"/>
</dbReference>
<dbReference type="Proteomes" id="UP000198771">
    <property type="component" value="Unassembled WGS sequence"/>
</dbReference>
<comment type="subcellular location">
    <subcellularLocation>
        <location evidence="7">Cell outer membrane</location>
        <topology evidence="7">Lipid-anchor</topology>
    </subcellularLocation>
    <subcellularLocation>
        <location evidence="7">Bacterial flagellum basal body</location>
    </subcellularLocation>
</comment>
<keyword evidence="9" id="KW-0969">Cilium</keyword>
<dbReference type="InterPro" id="IPR000527">
    <property type="entry name" value="Flag_Lring"/>
</dbReference>
<accession>A0A1G6DIB7</accession>
<evidence type="ECO:0000256" key="1">
    <source>
        <dbReference type="ARBA" id="ARBA00002591"/>
    </source>
</evidence>
<dbReference type="PROSITE" id="PS51257">
    <property type="entry name" value="PROKAR_LIPOPROTEIN"/>
    <property type="match status" value="1"/>
</dbReference>
<dbReference type="GO" id="GO:0071973">
    <property type="term" value="P:bacterial-type flagellum-dependent cell motility"/>
    <property type="evidence" value="ECO:0007669"/>
    <property type="project" value="InterPro"/>
</dbReference>
<evidence type="ECO:0000313" key="9">
    <source>
        <dbReference type="EMBL" id="SDB44937.1"/>
    </source>
</evidence>
<dbReference type="EMBL" id="FMXO01000012">
    <property type="protein sequence ID" value="SDB44937.1"/>
    <property type="molecule type" value="Genomic_DNA"/>
</dbReference>
<evidence type="ECO:0000256" key="5">
    <source>
        <dbReference type="ARBA" id="ARBA00023143"/>
    </source>
</evidence>
<reference evidence="9 10" key="1">
    <citation type="submission" date="2016-10" db="EMBL/GenBank/DDBJ databases">
        <authorList>
            <person name="de Groot N.N."/>
        </authorList>
    </citation>
    <scope>NUCLEOTIDE SEQUENCE [LARGE SCALE GENOMIC DNA]</scope>
    <source>
        <strain evidence="9 10">ASO4-2</strain>
    </source>
</reference>
<dbReference type="GO" id="GO:0009427">
    <property type="term" value="C:bacterial-type flagellum basal body, distal rod, L ring"/>
    <property type="evidence" value="ECO:0007669"/>
    <property type="project" value="InterPro"/>
</dbReference>
<dbReference type="PANTHER" id="PTHR34933:SF1">
    <property type="entry name" value="FLAGELLAR L-RING PROTEIN"/>
    <property type="match status" value="1"/>
</dbReference>
<feature type="chain" id="PRO_5011683335" description="Flagellar L-ring protein" evidence="8">
    <location>
        <begin position="33"/>
        <end position="246"/>
    </location>
</feature>
<dbReference type="PANTHER" id="PTHR34933">
    <property type="entry name" value="FLAGELLAR L-RING PROTEIN"/>
    <property type="match status" value="1"/>
</dbReference>
<evidence type="ECO:0000256" key="6">
    <source>
        <dbReference type="ARBA" id="ARBA00023237"/>
    </source>
</evidence>
<keyword evidence="6 7" id="KW-0998">Cell outer membrane</keyword>
<protein>
    <recommendedName>
        <fullName evidence="7">Flagellar L-ring protein</fullName>
    </recommendedName>
    <alternativeName>
        <fullName evidence="7">Basal body L-ring protein</fullName>
    </alternativeName>
</protein>
<dbReference type="NCBIfam" id="NF009336">
    <property type="entry name" value="PRK12696.1"/>
    <property type="match status" value="1"/>
</dbReference>
<dbReference type="HAMAP" id="MF_00415">
    <property type="entry name" value="FlgH"/>
    <property type="match status" value="1"/>
</dbReference>
<evidence type="ECO:0000256" key="3">
    <source>
        <dbReference type="ARBA" id="ARBA00022729"/>
    </source>
</evidence>
<dbReference type="Pfam" id="PF02107">
    <property type="entry name" value="FlgH"/>
    <property type="match status" value="1"/>
</dbReference>
<evidence type="ECO:0000256" key="4">
    <source>
        <dbReference type="ARBA" id="ARBA00023136"/>
    </source>
</evidence>
<keyword evidence="9" id="KW-0966">Cell projection</keyword>
<keyword evidence="10" id="KW-1185">Reference proteome</keyword>
<evidence type="ECO:0000313" key="10">
    <source>
        <dbReference type="Proteomes" id="UP000198771"/>
    </source>
</evidence>
<keyword evidence="4 7" id="KW-0472">Membrane</keyword>
<comment type="function">
    <text evidence="1 7">Assembles around the rod to form the L-ring and probably protects the motor/basal body from shearing forces during rotation.</text>
</comment>
<dbReference type="GO" id="GO:0009279">
    <property type="term" value="C:cell outer membrane"/>
    <property type="evidence" value="ECO:0007669"/>
    <property type="project" value="UniProtKB-SubCell"/>
</dbReference>
<dbReference type="PRINTS" id="PR01008">
    <property type="entry name" value="FLGLRINGFLGH"/>
</dbReference>